<sequence>MTAPSTNLPELAARFFQPRRAPLDETGAALLQRAERLEDDHGLEVFAWGQGETVLLVHGWESRAAHMAALIDALAGRGLRAVAFDGPAHGDSPGIHASAVLQAESALRLARRLGPLRGIIGHSMGGAAAAIALAHGAQAQRAVLLAAPASLRRVLERAAGGAGLHDHLEAFLHAAEELVGARLEDLEISRLAPRLAVPALLLHDPADREVPFAEGQEIAAHWPGARLEAVPEAGHRRILRRPDTVARAVNFVAGSA</sequence>
<dbReference type="InterPro" id="IPR050266">
    <property type="entry name" value="AB_hydrolase_sf"/>
</dbReference>
<dbReference type="AlphaFoldDB" id="A0A841HYK9"/>
<dbReference type="Gene3D" id="3.40.50.1820">
    <property type="entry name" value="alpha/beta hydrolase"/>
    <property type="match status" value="1"/>
</dbReference>
<dbReference type="GO" id="GO:0047372">
    <property type="term" value="F:monoacylglycerol lipase activity"/>
    <property type="evidence" value="ECO:0007669"/>
    <property type="project" value="TreeGrafter"/>
</dbReference>
<dbReference type="Pfam" id="PF12697">
    <property type="entry name" value="Abhydrolase_6"/>
    <property type="match status" value="1"/>
</dbReference>
<dbReference type="InterPro" id="IPR029058">
    <property type="entry name" value="AB_hydrolase_fold"/>
</dbReference>
<name>A0A841HYK9_9DEIO</name>
<dbReference type="RefSeq" id="WP_183983719.1">
    <property type="nucleotide sequence ID" value="NZ_JACHHG010000001.1"/>
</dbReference>
<dbReference type="InterPro" id="IPR000073">
    <property type="entry name" value="AB_hydrolase_1"/>
</dbReference>
<dbReference type="SUPFAM" id="SSF53474">
    <property type="entry name" value="alpha/beta-Hydrolases"/>
    <property type="match status" value="1"/>
</dbReference>
<evidence type="ECO:0000313" key="3">
    <source>
        <dbReference type="Proteomes" id="UP000569951"/>
    </source>
</evidence>
<organism evidence="2 3">
    <name type="scientific">Deinobacterium chartae</name>
    <dbReference type="NCBI Taxonomy" id="521158"/>
    <lineage>
        <taxon>Bacteria</taxon>
        <taxon>Thermotogati</taxon>
        <taxon>Deinococcota</taxon>
        <taxon>Deinococci</taxon>
        <taxon>Deinococcales</taxon>
        <taxon>Deinococcaceae</taxon>
        <taxon>Deinobacterium</taxon>
    </lineage>
</organism>
<reference evidence="2 3" key="1">
    <citation type="submission" date="2020-08" db="EMBL/GenBank/DDBJ databases">
        <title>Genomic Encyclopedia of Type Strains, Phase IV (KMG-IV): sequencing the most valuable type-strain genomes for metagenomic binning, comparative biology and taxonomic classification.</title>
        <authorList>
            <person name="Goeker M."/>
        </authorList>
    </citation>
    <scope>NUCLEOTIDE SEQUENCE [LARGE SCALE GENOMIC DNA]</scope>
    <source>
        <strain evidence="2 3">DSM 21458</strain>
    </source>
</reference>
<accession>A0A841HYK9</accession>
<comment type="caution">
    <text evidence="2">The sequence shown here is derived from an EMBL/GenBank/DDBJ whole genome shotgun (WGS) entry which is preliminary data.</text>
</comment>
<dbReference type="PANTHER" id="PTHR43798">
    <property type="entry name" value="MONOACYLGLYCEROL LIPASE"/>
    <property type="match status" value="1"/>
</dbReference>
<dbReference type="PANTHER" id="PTHR43798:SF5">
    <property type="entry name" value="MONOACYLGLYCEROL LIPASE ABHD6"/>
    <property type="match status" value="1"/>
</dbReference>
<dbReference type="GO" id="GO:0016020">
    <property type="term" value="C:membrane"/>
    <property type="evidence" value="ECO:0007669"/>
    <property type="project" value="TreeGrafter"/>
</dbReference>
<protein>
    <submittedName>
        <fullName evidence="2">Pimeloyl-ACP methyl ester carboxylesterase</fullName>
    </submittedName>
</protein>
<evidence type="ECO:0000259" key="1">
    <source>
        <dbReference type="Pfam" id="PF12697"/>
    </source>
</evidence>
<dbReference type="EMBL" id="JACHHG010000001">
    <property type="protein sequence ID" value="MBB6096865.1"/>
    <property type="molecule type" value="Genomic_DNA"/>
</dbReference>
<feature type="domain" description="AB hydrolase-1" evidence="1">
    <location>
        <begin position="54"/>
        <end position="248"/>
    </location>
</feature>
<proteinExistence type="predicted"/>
<keyword evidence="3" id="KW-1185">Reference proteome</keyword>
<gene>
    <name evidence="2" type="ORF">HNR42_000277</name>
</gene>
<dbReference type="Proteomes" id="UP000569951">
    <property type="component" value="Unassembled WGS sequence"/>
</dbReference>
<dbReference type="GO" id="GO:0046464">
    <property type="term" value="P:acylglycerol catabolic process"/>
    <property type="evidence" value="ECO:0007669"/>
    <property type="project" value="TreeGrafter"/>
</dbReference>
<evidence type="ECO:0000313" key="2">
    <source>
        <dbReference type="EMBL" id="MBB6096865.1"/>
    </source>
</evidence>